<dbReference type="Proteomes" id="UP000198970">
    <property type="component" value="Chromosome I"/>
</dbReference>
<dbReference type="InterPro" id="IPR019646">
    <property type="entry name" value="Aminoglyc_AdlTrfase"/>
</dbReference>
<protein>
    <submittedName>
        <fullName evidence="1">Uncharacterized protein</fullName>
    </submittedName>
</protein>
<accession>A0ABY1CIA8</accession>
<reference evidence="1 2" key="1">
    <citation type="submission" date="2016-10" db="EMBL/GenBank/DDBJ databases">
        <authorList>
            <person name="Varghese N."/>
            <person name="Submissions S."/>
        </authorList>
    </citation>
    <scope>NUCLEOTIDE SEQUENCE [LARGE SCALE GENOMIC DNA]</scope>
    <source>
        <strain evidence="1 2">ATCC 19403</strain>
    </source>
</reference>
<dbReference type="EMBL" id="LT630003">
    <property type="protein sequence ID" value="SEU06596.1"/>
    <property type="molecule type" value="Genomic_DNA"/>
</dbReference>
<name>A0ABY1CIA8_9FIRM</name>
<dbReference type="RefSeq" id="WP_100043590.1">
    <property type="nucleotide sequence ID" value="NZ_LT630003.1"/>
</dbReference>
<dbReference type="InterPro" id="IPR043519">
    <property type="entry name" value="NT_sf"/>
</dbReference>
<gene>
    <name evidence="1" type="ORF">SAMN02745906_4575</name>
</gene>
<evidence type="ECO:0000313" key="1">
    <source>
        <dbReference type="EMBL" id="SEU06596.1"/>
    </source>
</evidence>
<dbReference type="Gene3D" id="3.30.460.40">
    <property type="match status" value="1"/>
</dbReference>
<organism evidence="1 2">
    <name type="scientific">Lacrimispora sphenoides JCM 1415</name>
    <dbReference type="NCBI Taxonomy" id="1297793"/>
    <lineage>
        <taxon>Bacteria</taxon>
        <taxon>Bacillati</taxon>
        <taxon>Bacillota</taxon>
        <taxon>Clostridia</taxon>
        <taxon>Lachnospirales</taxon>
        <taxon>Lachnospiraceae</taxon>
        <taxon>Lacrimispora</taxon>
    </lineage>
</organism>
<proteinExistence type="predicted"/>
<evidence type="ECO:0000313" key="2">
    <source>
        <dbReference type="Proteomes" id="UP000198970"/>
    </source>
</evidence>
<sequence length="157" mass="18257">MDDIKHKLTVLARIAEEFNHKDVTWAIGASLLLYFKGITSEFHDIDIMIGEEDAETVKDILLHFGDIQQPNPNAKYKTKSFLEFHVDGVDIDAMAGFVIVNQDKEYYFPLKKENIKDFTEVHGIKIPLQSVDEWRNYYELMGRNEKVKMIDAYTDSH</sequence>
<dbReference type="Pfam" id="PF10706">
    <property type="entry name" value="Aminoglyc_resit"/>
    <property type="match status" value="1"/>
</dbReference>
<keyword evidence="2" id="KW-1185">Reference proteome</keyword>
<dbReference type="SUPFAM" id="SSF81301">
    <property type="entry name" value="Nucleotidyltransferase"/>
    <property type="match status" value="1"/>
</dbReference>